<accession>A0A7C2P0Q5</accession>
<keyword evidence="3" id="KW-0997">Cell inner membrane</keyword>
<keyword evidence="5 7" id="KW-1133">Transmembrane helix</keyword>
<gene>
    <name evidence="9" type="ORF">ENQ77_09460</name>
</gene>
<sequence length="105" mass="11745">MERLKRAVVEAVRINGFVLFVVVSATYFTYLVASSDLGKAIAEFVVQRGLLKMKFMIIVNVIYLIMGCFMDNIAILLLTILMFAPTIKALQIDLVWFGIVAVVNV</sequence>
<keyword evidence="4 7" id="KW-0812">Transmembrane</keyword>
<protein>
    <submittedName>
        <fullName evidence="9">TRAP transporter large permease subunit</fullName>
    </submittedName>
</protein>
<evidence type="ECO:0000256" key="4">
    <source>
        <dbReference type="ARBA" id="ARBA00022692"/>
    </source>
</evidence>
<feature type="transmembrane region" description="Helical" evidence="7">
    <location>
        <begin position="53"/>
        <end position="84"/>
    </location>
</feature>
<feature type="domain" description="TRAP C4-dicarboxylate transport system permease DctM subunit" evidence="8">
    <location>
        <begin position="1"/>
        <end position="104"/>
    </location>
</feature>
<evidence type="ECO:0000256" key="1">
    <source>
        <dbReference type="ARBA" id="ARBA00004429"/>
    </source>
</evidence>
<feature type="transmembrane region" description="Helical" evidence="7">
    <location>
        <begin position="12"/>
        <end position="33"/>
    </location>
</feature>
<dbReference type="EMBL" id="DSOL01000267">
    <property type="protein sequence ID" value="HEN28850.1"/>
    <property type="molecule type" value="Genomic_DNA"/>
</dbReference>
<reference evidence="9" key="1">
    <citation type="journal article" date="2020" name="mSystems">
        <title>Genome- and Community-Level Interaction Insights into Carbon Utilization and Element Cycling Functions of Hydrothermarchaeota in Hydrothermal Sediment.</title>
        <authorList>
            <person name="Zhou Z."/>
            <person name="Liu Y."/>
            <person name="Xu W."/>
            <person name="Pan J."/>
            <person name="Luo Z.H."/>
            <person name="Li M."/>
        </authorList>
    </citation>
    <scope>NUCLEOTIDE SEQUENCE [LARGE SCALE GENOMIC DNA]</scope>
    <source>
        <strain evidence="9">SpSt-34</strain>
    </source>
</reference>
<evidence type="ECO:0000313" key="9">
    <source>
        <dbReference type="EMBL" id="HEN28850.1"/>
    </source>
</evidence>
<evidence type="ECO:0000256" key="3">
    <source>
        <dbReference type="ARBA" id="ARBA00022519"/>
    </source>
</evidence>
<evidence type="ECO:0000259" key="8">
    <source>
        <dbReference type="Pfam" id="PF06808"/>
    </source>
</evidence>
<dbReference type="GO" id="GO:0022857">
    <property type="term" value="F:transmembrane transporter activity"/>
    <property type="evidence" value="ECO:0007669"/>
    <property type="project" value="TreeGrafter"/>
</dbReference>
<evidence type="ECO:0000256" key="6">
    <source>
        <dbReference type="ARBA" id="ARBA00023136"/>
    </source>
</evidence>
<proteinExistence type="predicted"/>
<keyword evidence="6 7" id="KW-0472">Membrane</keyword>
<evidence type="ECO:0000256" key="2">
    <source>
        <dbReference type="ARBA" id="ARBA00022475"/>
    </source>
</evidence>
<organism evidence="9">
    <name type="scientific">candidate division WOR-3 bacterium</name>
    <dbReference type="NCBI Taxonomy" id="2052148"/>
    <lineage>
        <taxon>Bacteria</taxon>
        <taxon>Bacteria division WOR-3</taxon>
    </lineage>
</organism>
<comment type="caution">
    <text evidence="9">The sequence shown here is derived from an EMBL/GenBank/DDBJ whole genome shotgun (WGS) entry which is preliminary data.</text>
</comment>
<evidence type="ECO:0000256" key="7">
    <source>
        <dbReference type="SAM" id="Phobius"/>
    </source>
</evidence>
<keyword evidence="2" id="KW-1003">Cell membrane</keyword>
<name>A0A7C2P0Q5_UNCW3</name>
<evidence type="ECO:0000256" key="5">
    <source>
        <dbReference type="ARBA" id="ARBA00022989"/>
    </source>
</evidence>
<dbReference type="PANTHER" id="PTHR33362">
    <property type="entry name" value="SIALIC ACID TRAP TRANSPORTER PERMEASE PROTEIN SIAT-RELATED"/>
    <property type="match status" value="1"/>
</dbReference>
<dbReference type="GO" id="GO:0005886">
    <property type="term" value="C:plasma membrane"/>
    <property type="evidence" value="ECO:0007669"/>
    <property type="project" value="UniProtKB-SubCell"/>
</dbReference>
<dbReference type="Pfam" id="PF06808">
    <property type="entry name" value="DctM"/>
    <property type="match status" value="1"/>
</dbReference>
<dbReference type="InterPro" id="IPR004681">
    <property type="entry name" value="TRAP_DctM"/>
</dbReference>
<dbReference type="InterPro" id="IPR010656">
    <property type="entry name" value="DctM"/>
</dbReference>
<dbReference type="PANTHER" id="PTHR33362:SF5">
    <property type="entry name" value="C4-DICARBOXYLATE TRAP TRANSPORTER LARGE PERMEASE PROTEIN DCTM"/>
    <property type="match status" value="1"/>
</dbReference>
<dbReference type="AlphaFoldDB" id="A0A7C2P0Q5"/>
<comment type="subcellular location">
    <subcellularLocation>
        <location evidence="1">Cell inner membrane</location>
        <topology evidence="1">Multi-pass membrane protein</topology>
    </subcellularLocation>
</comment>